<dbReference type="InterPro" id="IPR029060">
    <property type="entry name" value="PIN-like_dom_sf"/>
</dbReference>
<name>A0A7C0Y866_9BACT</name>
<dbReference type="AlphaFoldDB" id="A0A7C0Y866"/>
<gene>
    <name evidence="1" type="ORF">ENF32_02845</name>
</gene>
<comment type="caution">
    <text evidence="1">The sequence shown here is derived from an EMBL/GenBank/DDBJ whole genome shotgun (WGS) entry which is preliminary data.</text>
</comment>
<dbReference type="EMBL" id="DQWS01000109">
    <property type="protein sequence ID" value="HDD52989.1"/>
    <property type="molecule type" value="Genomic_DNA"/>
</dbReference>
<evidence type="ECO:0008006" key="2">
    <source>
        <dbReference type="Google" id="ProtNLM"/>
    </source>
</evidence>
<organism evidence="1">
    <name type="scientific">Thermosulfidibacter takaii</name>
    <dbReference type="NCBI Taxonomy" id="412593"/>
    <lineage>
        <taxon>Bacteria</taxon>
        <taxon>Pseudomonadati</taxon>
        <taxon>Thermosulfidibacterota</taxon>
        <taxon>Thermosulfidibacteria</taxon>
        <taxon>Thermosulfidibacterales</taxon>
        <taxon>Thermosulfidibacteraceae</taxon>
    </lineage>
</organism>
<dbReference type="Proteomes" id="UP000885690">
    <property type="component" value="Unassembled WGS sequence"/>
</dbReference>
<protein>
    <recommendedName>
        <fullName evidence="2">PIN domain-containing protein</fullName>
    </recommendedName>
</protein>
<reference evidence="1" key="1">
    <citation type="journal article" date="2020" name="mSystems">
        <title>Genome- and Community-Level Interaction Insights into Carbon Utilization and Element Cycling Functions of Hydrothermarchaeota in Hydrothermal Sediment.</title>
        <authorList>
            <person name="Zhou Z."/>
            <person name="Liu Y."/>
            <person name="Xu W."/>
            <person name="Pan J."/>
            <person name="Luo Z.H."/>
            <person name="Li M."/>
        </authorList>
    </citation>
    <scope>NUCLEOTIDE SEQUENCE [LARGE SCALE GENOMIC DNA]</scope>
    <source>
        <strain evidence="1">HyVt-115</strain>
    </source>
</reference>
<evidence type="ECO:0000313" key="1">
    <source>
        <dbReference type="EMBL" id="HDD52989.1"/>
    </source>
</evidence>
<accession>A0A7C0Y866</accession>
<proteinExistence type="predicted"/>
<sequence>MPIEASQIVVLDTNVIASAFKEKDVTSIYFTYKVLIECCRVAVPSNREFCMWLVNPLPREWYRYVKNEKSFWQWWDELAKSRKILHREVSIERIPVPKSSNVSDNDRAFIALALETGGVLVCCEERGVVSYFNSPDVPGTLKPGVLFLSSRGEAQSFRCK</sequence>
<dbReference type="SUPFAM" id="SSF88723">
    <property type="entry name" value="PIN domain-like"/>
    <property type="match status" value="1"/>
</dbReference>